<organism evidence="1 2">
    <name type="scientific">Microseira wollei NIES-4236</name>
    <dbReference type="NCBI Taxonomy" id="2530354"/>
    <lineage>
        <taxon>Bacteria</taxon>
        <taxon>Bacillati</taxon>
        <taxon>Cyanobacteriota</taxon>
        <taxon>Cyanophyceae</taxon>
        <taxon>Oscillatoriophycideae</taxon>
        <taxon>Aerosakkonematales</taxon>
        <taxon>Aerosakkonemataceae</taxon>
        <taxon>Microseira</taxon>
    </lineage>
</organism>
<dbReference type="EMBL" id="BLAY01000111">
    <property type="protein sequence ID" value="GET41146.1"/>
    <property type="molecule type" value="Genomic_DNA"/>
</dbReference>
<proteinExistence type="predicted"/>
<evidence type="ECO:0000313" key="2">
    <source>
        <dbReference type="Proteomes" id="UP001050975"/>
    </source>
</evidence>
<dbReference type="Proteomes" id="UP001050975">
    <property type="component" value="Unassembled WGS sequence"/>
</dbReference>
<evidence type="ECO:0000313" key="1">
    <source>
        <dbReference type="EMBL" id="GET41146.1"/>
    </source>
</evidence>
<comment type="caution">
    <text evidence="1">The sequence shown here is derived from an EMBL/GenBank/DDBJ whole genome shotgun (WGS) entry which is preliminary data.</text>
</comment>
<keyword evidence="2" id="KW-1185">Reference proteome</keyword>
<name>A0AAV3XI45_9CYAN</name>
<accession>A0AAV3XI45</accession>
<reference evidence="1" key="1">
    <citation type="submission" date="2019-10" db="EMBL/GenBank/DDBJ databases">
        <title>Draft genome sequece of Microseira wollei NIES-4236.</title>
        <authorList>
            <person name="Yamaguchi H."/>
            <person name="Suzuki S."/>
            <person name="Kawachi M."/>
        </authorList>
    </citation>
    <scope>NUCLEOTIDE SEQUENCE</scope>
    <source>
        <strain evidence="1">NIES-4236</strain>
    </source>
</reference>
<dbReference type="AlphaFoldDB" id="A0AAV3XI45"/>
<sequence>MVRTFLLLALATNAACIPILFTPVHSMQVHSTIQITMPSTRHVAIRSITLQAREEIQPPVGIPPRPNRDIGFATVFLRVENPKQEDATLIIKSVEIRNVSDGALQDFSQPPQAINLRPLENSELAFHLTNKTGYSGQDRVKAVVTYEVGEQLLVIESDPVEVNIYGIKSSK</sequence>
<gene>
    <name evidence="1" type="ORF">MiSe_59580</name>
</gene>
<protein>
    <submittedName>
        <fullName evidence="1">Uncharacterized protein</fullName>
    </submittedName>
</protein>